<dbReference type="STRING" id="559304.G8YFK2"/>
<comment type="similarity">
    <text evidence="1">Belongs to the THADA family.</text>
</comment>
<reference evidence="6 7" key="1">
    <citation type="journal article" date="2012" name="G3 (Bethesda)">
        <title>Pichia sorbitophila, an interspecies yeast hybrid reveals early steps of genome resolution following polyploidization.</title>
        <authorList>
            <person name="Leh Louis V."/>
            <person name="Despons L."/>
            <person name="Friedrich A."/>
            <person name="Martin T."/>
            <person name="Durrens P."/>
            <person name="Casaregola S."/>
            <person name="Neuveglise C."/>
            <person name="Fairhead C."/>
            <person name="Marck C."/>
            <person name="Cruz J.A."/>
            <person name="Straub M.L."/>
            <person name="Kugler V."/>
            <person name="Sacerdot C."/>
            <person name="Uzunov Z."/>
            <person name="Thierry A."/>
            <person name="Weiss S."/>
            <person name="Bleykasten C."/>
            <person name="De Montigny J."/>
            <person name="Jacques N."/>
            <person name="Jung P."/>
            <person name="Lemaire M."/>
            <person name="Mallet S."/>
            <person name="Morel G."/>
            <person name="Richard G.F."/>
            <person name="Sarkar A."/>
            <person name="Savel G."/>
            <person name="Schacherer J."/>
            <person name="Seret M.L."/>
            <person name="Talla E."/>
            <person name="Samson G."/>
            <person name="Jubin C."/>
            <person name="Poulain J."/>
            <person name="Vacherie B."/>
            <person name="Barbe V."/>
            <person name="Pelletier E."/>
            <person name="Sherman D.J."/>
            <person name="Westhof E."/>
            <person name="Weissenbach J."/>
            <person name="Baret P.V."/>
            <person name="Wincker P."/>
            <person name="Gaillardin C."/>
            <person name="Dujon B."/>
            <person name="Souciet J.L."/>
        </authorList>
    </citation>
    <scope>NUCLEOTIDE SEQUENCE [LARGE SCALE GENOMIC DNA]</scope>
    <source>
        <strain evidence="7">ATCC MYA-4447 / BCRC 22081 / CBS 7064 / NBRC 10061 / NRRL Y-12695</strain>
    </source>
</reference>
<evidence type="ECO:0000256" key="1">
    <source>
        <dbReference type="ARBA" id="ARBA00010409"/>
    </source>
</evidence>
<accession>G8YFK2</accession>
<evidence type="ECO:0000259" key="5">
    <source>
        <dbReference type="Pfam" id="PF25151"/>
    </source>
</evidence>
<dbReference type="GO" id="GO:0030488">
    <property type="term" value="P:tRNA methylation"/>
    <property type="evidence" value="ECO:0007669"/>
    <property type="project" value="TreeGrafter"/>
</dbReference>
<evidence type="ECO:0000313" key="6">
    <source>
        <dbReference type="EMBL" id="CCE81951.1"/>
    </source>
</evidence>
<dbReference type="eggNOG" id="KOG1810">
    <property type="taxonomic scope" value="Eukaryota"/>
</dbReference>
<dbReference type="Pfam" id="PF10350">
    <property type="entry name" value="DUF2428"/>
    <property type="match status" value="1"/>
</dbReference>
<feature type="domain" description="DUF2428" evidence="3">
    <location>
        <begin position="626"/>
        <end position="843"/>
    </location>
</feature>
<dbReference type="OrthoDB" id="73997at2759"/>
<evidence type="ECO:0000256" key="2">
    <source>
        <dbReference type="ARBA" id="ARBA00022694"/>
    </source>
</evidence>
<dbReference type="Proteomes" id="UP000005222">
    <property type="component" value="Chromosome I"/>
</dbReference>
<protein>
    <submittedName>
        <fullName evidence="6">Piso0_002635 protein</fullName>
    </submittedName>
</protein>
<proteinExistence type="inferred from homology"/>
<feature type="domain" description="tRNA (32-2'-O)-methyltransferase regulator THADA-like TPR repeats region" evidence="4">
    <location>
        <begin position="207"/>
        <end position="489"/>
    </location>
</feature>
<dbReference type="Gene3D" id="1.25.10.10">
    <property type="entry name" value="Leucine-rich Repeat Variant"/>
    <property type="match status" value="2"/>
</dbReference>
<dbReference type="Pfam" id="PF25151">
    <property type="entry name" value="TPR_Trm732_C"/>
    <property type="match status" value="1"/>
</dbReference>
<dbReference type="InterPro" id="IPR056842">
    <property type="entry name" value="THADA-like_TPR_C"/>
</dbReference>
<dbReference type="SUPFAM" id="SSF48371">
    <property type="entry name" value="ARM repeat"/>
    <property type="match status" value="2"/>
</dbReference>
<dbReference type="EMBL" id="FO082051">
    <property type="protein sequence ID" value="CCE81951.1"/>
    <property type="molecule type" value="Genomic_DNA"/>
</dbReference>
<dbReference type="HOGENOM" id="CLU_001011_2_0_1"/>
<feature type="domain" description="tRNA (32-2'-O)-methyltransferase regulator THADA-like C-terminal TPR repeats region" evidence="5">
    <location>
        <begin position="845"/>
        <end position="991"/>
    </location>
</feature>
<evidence type="ECO:0000313" key="7">
    <source>
        <dbReference type="Proteomes" id="UP000005222"/>
    </source>
</evidence>
<organism evidence="6 7">
    <name type="scientific">Pichia sorbitophila (strain ATCC MYA-4447 / BCRC 22081 / CBS 7064 / NBRC 10061 / NRRL Y-12695)</name>
    <name type="common">Hybrid yeast</name>
    <dbReference type="NCBI Taxonomy" id="559304"/>
    <lineage>
        <taxon>Eukaryota</taxon>
        <taxon>Fungi</taxon>
        <taxon>Dikarya</taxon>
        <taxon>Ascomycota</taxon>
        <taxon>Saccharomycotina</taxon>
        <taxon>Pichiomycetes</taxon>
        <taxon>Debaryomycetaceae</taxon>
        <taxon>Millerozyma</taxon>
    </lineage>
</organism>
<dbReference type="InterPro" id="IPR011989">
    <property type="entry name" value="ARM-like"/>
</dbReference>
<dbReference type="InterPro" id="IPR056843">
    <property type="entry name" value="THADA-like_TPR"/>
</dbReference>
<evidence type="ECO:0000259" key="3">
    <source>
        <dbReference type="Pfam" id="PF10350"/>
    </source>
</evidence>
<dbReference type="PANTHER" id="PTHR14387:SF0">
    <property type="entry name" value="DUF2428 DOMAIN-CONTAINING PROTEIN"/>
    <property type="match status" value="1"/>
</dbReference>
<dbReference type="GO" id="GO:0005829">
    <property type="term" value="C:cytosol"/>
    <property type="evidence" value="ECO:0007669"/>
    <property type="project" value="TreeGrafter"/>
</dbReference>
<dbReference type="InterPro" id="IPR051954">
    <property type="entry name" value="tRNA_methyltransferase_THADA"/>
</dbReference>
<dbReference type="InterPro" id="IPR019442">
    <property type="entry name" value="THADA/TRM732_DUF2428"/>
</dbReference>
<dbReference type="FunCoup" id="G8YFK2">
    <property type="interactions" value="49"/>
</dbReference>
<keyword evidence="7" id="KW-1185">Reference proteome</keyword>
<name>G8YFK2_PICSO</name>
<dbReference type="OMA" id="TRICDER"/>
<evidence type="ECO:0000259" key="4">
    <source>
        <dbReference type="Pfam" id="PF25150"/>
    </source>
</evidence>
<sequence>MTECPDKQAITIEEVRATIVNANDLSLEELQTYFSVLIQGISHSSQKNLVQYSDCLGIWFSYTVRKNRQEKDITRICDERRCSEIFMFIIDHMGNGGGPLYNSLSKLLGKVCVYMKHFCGSYESTIQSWIEIALGLPIYSKNTYFLLESLLKHADSAYIVSRRIDIIEKCVFALKHDQLANIASKVYYGCYSFCLDGPAGNGASPSWQDALYETLLHKETYTNALSYLAPLFFQKSTKAFVTFVTEKYSRRLSELNVFEIECLLKLSKLGKDLLIIDEPYLGDNPILPLEFVTETLTHQNEDLRMSAFALLTSSHKKSRLINKEIYEALMQKNLLKALFLDSQKLEQRNEFASMFRHFLTRIRDSSHALAKELKNIRQKKSSDSKELSLSENLKRGQNFLEWLLKFIKQSILPGSTYSQLILSYSVLEILVQLDLDGEDRTKDYSNISNKAKSRAINNPISFPFKVTIYDQTMIRLIFDNILNNYEDIRHESVKLLLFCPQKSLQSDEIIRDYKNVLKRSNDFLCELKGKNSEGGALVYDFYSQYFRKIGDKDAYLGLITDLTEIISADTNSSVTGKHASLKLHGIYCTLSSLIPQSRECDADEKLKKVIRKAYDSVNRSYKEAEALVKEFDEEYTRGSDSDRLDVNYAWKVTKEGSRLIYVLCCLAGTLLSADSYKTFLVSSSELIMSQIAIIKHDGTLSTLNEVFIKLNEECFSNTRTDISELPLKWLEDSINMVKFKQSLIKRRSGGLPHLITGVLIAAATRCKEKDAQKLIDRTISELVTISKHEYVPNPDEKIDIPQVNALNTLKQIIEYPLLSKKCINYANDILQLTLSIYHSEAWALRNCASMLFNAFQYLVFGTSREDRLFQQVPSKLFFGRFKGIDQILHSELNYAILQDDHQSRLESIFAILNLLSKLESSNTNDYLAKFYSSLETLLEAKSWKVREAAARTLAKIIPFSQANAYANSIISQIETNKGNYNLVHGYLLFFLEILKKTQDFQYKLNFGQNVLHYFLENAVHFFSFDCTWTSGKYYIEIFEILCLTAPQNVDIRSNFDCLMSFLSEESLCRRSDKLNGTKSLFQLTLCKCLLRYLLQSGSSNEAAELGCSIIQKSDQDDLVIHVLDLLDHEISIEDMNTEVIQLVRDTIWSLIQEKGSWNHMLSKCLNVLIKFLQSADELQPDTTKEKAEQLLCLCSVRSHLTSCKALRVLCPFVTSLNKCYGPENTLATRYFTLVAEKLGSDDDEAREYLYEALIYFHNNLRKEDVYREVSLLYLFDALSDSSEHIRFHVSIQLSKIFKTFPIMPSFLASKLAEKIPVMLSSHPVVHRTLATMKNDRSDIVRKRIYDFLHESPYALFDLELSNLSENSIEKNSCVSLLLSSVSQQNETPEEFQNSVQESLKIELDACVSLLKRMPTDGPIGWSRHCYSFTAIAETISDAHFFLHNSDHSDKVAMLSTLSSLASQRNLHPILMEMMRQPPVYNTSG</sequence>
<gene>
    <name evidence="6" type="primary">Piso0_002635</name>
    <name evidence="6" type="ORF">GNLVRS01_PISO0I14484g</name>
</gene>
<dbReference type="Pfam" id="PF25150">
    <property type="entry name" value="TPR_Trm732"/>
    <property type="match status" value="1"/>
</dbReference>
<keyword evidence="2" id="KW-0819">tRNA processing</keyword>
<dbReference type="InterPro" id="IPR016024">
    <property type="entry name" value="ARM-type_fold"/>
</dbReference>
<dbReference type="PANTHER" id="PTHR14387">
    <property type="entry name" value="THADA/DEATH RECEPTOR INTERACTING PROTEIN"/>
    <property type="match status" value="1"/>
</dbReference>
<dbReference type="InParanoid" id="G8YFK2"/>